<feature type="transmembrane region" description="Helical" evidence="1">
    <location>
        <begin position="7"/>
        <end position="29"/>
    </location>
</feature>
<dbReference type="EMBL" id="CP014168">
    <property type="protein sequence ID" value="AOH84039.1"/>
    <property type="molecule type" value="Genomic_DNA"/>
</dbReference>
<keyword evidence="1" id="KW-1133">Transmembrane helix</keyword>
<dbReference type="KEGG" id="span:AWL63_08730"/>
<dbReference type="Proteomes" id="UP000094256">
    <property type="component" value="Chromosome"/>
</dbReference>
<dbReference type="AlphaFoldDB" id="A0A1B3Z9F0"/>
<accession>A0A1B3Z9F0</accession>
<reference evidence="2 3" key="1">
    <citation type="submission" date="2016-01" db="EMBL/GenBank/DDBJ databases">
        <title>Complete genome and mega plasmid sequence of Sphingomonas panacis DCY99 elicits systemic resistance in rice to Xanthomonas oryzae.</title>
        <authorList>
            <person name="Kim Y.J."/>
            <person name="Yang D.C."/>
            <person name="Sing P."/>
        </authorList>
    </citation>
    <scope>NUCLEOTIDE SEQUENCE [LARGE SCALE GENOMIC DNA]</scope>
    <source>
        <strain evidence="2 3">DCY99</strain>
    </source>
</reference>
<dbReference type="STRING" id="1560345.AWL63_08730"/>
<organism evidence="2 3">
    <name type="scientific">Sphingomonas panacis</name>
    <dbReference type="NCBI Taxonomy" id="1560345"/>
    <lineage>
        <taxon>Bacteria</taxon>
        <taxon>Pseudomonadati</taxon>
        <taxon>Pseudomonadota</taxon>
        <taxon>Alphaproteobacteria</taxon>
        <taxon>Sphingomonadales</taxon>
        <taxon>Sphingomonadaceae</taxon>
        <taxon>Sphingomonas</taxon>
    </lineage>
</organism>
<proteinExistence type="predicted"/>
<protein>
    <submittedName>
        <fullName evidence="2">Uncharacterized protein</fullName>
    </submittedName>
</protein>
<evidence type="ECO:0000256" key="1">
    <source>
        <dbReference type="SAM" id="Phobius"/>
    </source>
</evidence>
<evidence type="ECO:0000313" key="2">
    <source>
        <dbReference type="EMBL" id="AOH84039.1"/>
    </source>
</evidence>
<evidence type="ECO:0000313" key="3">
    <source>
        <dbReference type="Proteomes" id="UP000094256"/>
    </source>
</evidence>
<name>A0A1B3Z9F0_9SPHN</name>
<keyword evidence="1" id="KW-0812">Transmembrane</keyword>
<keyword evidence="3" id="KW-1185">Reference proteome</keyword>
<gene>
    <name evidence="2" type="ORF">AWL63_08730</name>
</gene>
<sequence length="79" mass="9014">MIRVRRLSILFAVASAIYWEGIAWFWSIINPIAGIDAAPYWMVMLANSVPASLYAVFTLVFCHWLARRAVKQVLERSGQ</sequence>
<keyword evidence="1" id="KW-0472">Membrane</keyword>
<feature type="transmembrane region" description="Helical" evidence="1">
    <location>
        <begin position="41"/>
        <end position="66"/>
    </location>
</feature>